<feature type="chain" id="PRO_5021999280" description="DUF4374 domain-containing protein" evidence="1">
    <location>
        <begin position="25"/>
        <end position="409"/>
    </location>
</feature>
<dbReference type="OrthoDB" id="738440at2"/>
<dbReference type="EMBL" id="FXTP01000013">
    <property type="protein sequence ID" value="SMO86786.1"/>
    <property type="molecule type" value="Genomic_DNA"/>
</dbReference>
<keyword evidence="1" id="KW-0732">Signal</keyword>
<proteinExistence type="predicted"/>
<accession>A0A521ES75</accession>
<evidence type="ECO:0000256" key="1">
    <source>
        <dbReference type="SAM" id="SignalP"/>
    </source>
</evidence>
<organism evidence="2 3">
    <name type="scientific">Gracilimonas mengyeensis</name>
    <dbReference type="NCBI Taxonomy" id="1302730"/>
    <lineage>
        <taxon>Bacteria</taxon>
        <taxon>Pseudomonadati</taxon>
        <taxon>Balneolota</taxon>
        <taxon>Balneolia</taxon>
        <taxon>Balneolales</taxon>
        <taxon>Balneolaceae</taxon>
        <taxon>Gracilimonas</taxon>
    </lineage>
</organism>
<name>A0A521ES75_9BACT</name>
<protein>
    <recommendedName>
        <fullName evidence="4">DUF4374 domain-containing protein</fullName>
    </recommendedName>
</protein>
<dbReference type="Proteomes" id="UP000317557">
    <property type="component" value="Unassembled WGS sequence"/>
</dbReference>
<keyword evidence="3" id="KW-1185">Reference proteome</keyword>
<dbReference type="RefSeq" id="WP_142455393.1">
    <property type="nucleotide sequence ID" value="NZ_FXTP01000013.1"/>
</dbReference>
<gene>
    <name evidence="2" type="ORF">SAMN06265219_11397</name>
</gene>
<evidence type="ECO:0008006" key="4">
    <source>
        <dbReference type="Google" id="ProtNLM"/>
    </source>
</evidence>
<evidence type="ECO:0000313" key="2">
    <source>
        <dbReference type="EMBL" id="SMO86786.1"/>
    </source>
</evidence>
<feature type="signal peptide" evidence="1">
    <location>
        <begin position="1"/>
        <end position="24"/>
    </location>
</feature>
<reference evidence="2 3" key="1">
    <citation type="submission" date="2017-05" db="EMBL/GenBank/DDBJ databases">
        <authorList>
            <person name="Varghese N."/>
            <person name="Submissions S."/>
        </authorList>
    </citation>
    <scope>NUCLEOTIDE SEQUENCE [LARGE SCALE GENOMIC DNA]</scope>
    <source>
        <strain evidence="2 3">DSM 21985</strain>
    </source>
</reference>
<dbReference type="PROSITE" id="PS51257">
    <property type="entry name" value="PROKAR_LIPOPROTEIN"/>
    <property type="match status" value="1"/>
</dbReference>
<evidence type="ECO:0000313" key="3">
    <source>
        <dbReference type="Proteomes" id="UP000317557"/>
    </source>
</evidence>
<sequence>MKIYSAFKSLLLLTLFATFSVVLSSCSSPNDASGDDQTGEENYVLSLAYQGADGNFAYYTVGFDDVMSGNLSAVSRGIEQLGYYTYNQIGSTVYATGGFELTDIVAISRNDDGELVETGGNSSFDNSLQDITEAEDGNIVAVEMSSSSDVVALHRINPESLTAESSTYTTTSNLSDSTVAYSGMVQTGNHLFISYYASNPNSFATNLTDTARVAVFEYPSLEFVKVIKDDRTGPIGGFGTMSGLIKDENGNVYALSHSNPANGYSQFTKDPAILRINSGETEFSNDYIFEFNEVTGGKTTAHMVYLEDNKVFVEMNTLDRSEQSAWADGPLQPAIIDLSAKTINYIDDVPEHSGTGRKLAATSLYDGEHIYMVVPEDEESFVYRINPNNYTAEQGAVVEANFTAGFFQL</sequence>
<dbReference type="AlphaFoldDB" id="A0A521ES75"/>